<evidence type="ECO:0000313" key="3">
    <source>
        <dbReference type="Proteomes" id="UP001293254"/>
    </source>
</evidence>
<gene>
    <name evidence="2" type="ORF">Salat_2119900</name>
</gene>
<accession>A0AAE1Y259</accession>
<name>A0AAE1Y259_9LAMI</name>
<dbReference type="AlphaFoldDB" id="A0AAE1Y259"/>
<evidence type="ECO:0000256" key="1">
    <source>
        <dbReference type="SAM" id="MobiDB-lite"/>
    </source>
</evidence>
<sequence>MRCLLPLAAPDYWKKSQPSRAAARHTISTSNCESAFGVKVPYQAIIPVRGQWSDTQNARTVLGTKVRPNKTLVPFACTYDHKRSHSRRERELKRGSNRPERIWAR</sequence>
<feature type="compositionally biased region" description="Basic and acidic residues" evidence="1">
    <location>
        <begin position="88"/>
        <end position="105"/>
    </location>
</feature>
<reference evidence="2" key="1">
    <citation type="submission" date="2020-06" db="EMBL/GenBank/DDBJ databases">
        <authorList>
            <person name="Li T."/>
            <person name="Hu X."/>
            <person name="Zhang T."/>
            <person name="Song X."/>
            <person name="Zhang H."/>
            <person name="Dai N."/>
            <person name="Sheng W."/>
            <person name="Hou X."/>
            <person name="Wei L."/>
        </authorList>
    </citation>
    <scope>NUCLEOTIDE SEQUENCE</scope>
    <source>
        <strain evidence="2">3651</strain>
        <tissue evidence="2">Leaf</tissue>
    </source>
</reference>
<evidence type="ECO:0000313" key="2">
    <source>
        <dbReference type="EMBL" id="KAK4421693.1"/>
    </source>
</evidence>
<comment type="caution">
    <text evidence="2">The sequence shown here is derived from an EMBL/GenBank/DDBJ whole genome shotgun (WGS) entry which is preliminary data.</text>
</comment>
<organism evidence="2 3">
    <name type="scientific">Sesamum alatum</name>
    <dbReference type="NCBI Taxonomy" id="300844"/>
    <lineage>
        <taxon>Eukaryota</taxon>
        <taxon>Viridiplantae</taxon>
        <taxon>Streptophyta</taxon>
        <taxon>Embryophyta</taxon>
        <taxon>Tracheophyta</taxon>
        <taxon>Spermatophyta</taxon>
        <taxon>Magnoliopsida</taxon>
        <taxon>eudicotyledons</taxon>
        <taxon>Gunneridae</taxon>
        <taxon>Pentapetalae</taxon>
        <taxon>asterids</taxon>
        <taxon>lamiids</taxon>
        <taxon>Lamiales</taxon>
        <taxon>Pedaliaceae</taxon>
        <taxon>Sesamum</taxon>
    </lineage>
</organism>
<dbReference type="Proteomes" id="UP001293254">
    <property type="component" value="Unassembled WGS sequence"/>
</dbReference>
<proteinExistence type="predicted"/>
<keyword evidence="3" id="KW-1185">Reference proteome</keyword>
<reference evidence="2" key="2">
    <citation type="journal article" date="2024" name="Plant">
        <title>Genomic evolution and insights into agronomic trait innovations of Sesamum species.</title>
        <authorList>
            <person name="Miao H."/>
            <person name="Wang L."/>
            <person name="Qu L."/>
            <person name="Liu H."/>
            <person name="Sun Y."/>
            <person name="Le M."/>
            <person name="Wang Q."/>
            <person name="Wei S."/>
            <person name="Zheng Y."/>
            <person name="Lin W."/>
            <person name="Duan Y."/>
            <person name="Cao H."/>
            <person name="Xiong S."/>
            <person name="Wang X."/>
            <person name="Wei L."/>
            <person name="Li C."/>
            <person name="Ma Q."/>
            <person name="Ju M."/>
            <person name="Zhao R."/>
            <person name="Li G."/>
            <person name="Mu C."/>
            <person name="Tian Q."/>
            <person name="Mei H."/>
            <person name="Zhang T."/>
            <person name="Gao T."/>
            <person name="Zhang H."/>
        </authorList>
    </citation>
    <scope>NUCLEOTIDE SEQUENCE</scope>
    <source>
        <strain evidence="2">3651</strain>
    </source>
</reference>
<dbReference type="EMBL" id="JACGWO010000008">
    <property type="protein sequence ID" value="KAK4421693.1"/>
    <property type="molecule type" value="Genomic_DNA"/>
</dbReference>
<feature type="region of interest" description="Disordered" evidence="1">
    <location>
        <begin position="84"/>
        <end position="105"/>
    </location>
</feature>
<protein>
    <submittedName>
        <fullName evidence="2">Uncharacterized protein</fullName>
    </submittedName>
</protein>